<feature type="compositionally biased region" description="Acidic residues" evidence="14">
    <location>
        <begin position="448"/>
        <end position="457"/>
    </location>
</feature>
<dbReference type="GeneID" id="302271570"/>
<keyword evidence="7" id="KW-0799">Topoisomerase</keyword>
<evidence type="ECO:0000256" key="9">
    <source>
        <dbReference type="ARBA" id="ARBA00023235"/>
    </source>
</evidence>
<sequence length="731" mass="82154">MRLFIAEKPEIANAIADAIGGQWTDKGGYKEKGDDVVTWCYGHMLALKEPEDYDREKFARWSFEQLPYCVLPAQRKLKGGSSDKQTRIIRDLLKKADTVVNAGDTDEEGQLLIDELLRYYNYTKPVMRIWFSVNNKKIVTKALQNIKSNKEYEHLGFKAEARAIADQLFGVNLSRAYTLAAGGYTTLTVGRVQSPILGMVVRRDRENASHTKSYYYTIEADLVVNGMSFKARYRPTANDSVDDARRLDDESQALSIVKACQGKTVTILKAVTAKKSTPPPLPYNINKLQQDASTLYGFRPDKTLKITQDLREKHRAITYNRSDCQYLSDEQFEDAAGTLSVMANCPVVASLAANADASIKGRVFDSSKVSAHHAIVPTDEQIDWQRFSGDEKNIYELIAKLYAIQFYPPNLYDETKLEVDIDGFTFYVTARVDTDLGYKKVWGSNSSSDDEDNEDGENAGSVSADLRSLTDGMKGSCTDCQSQKKETKPLPLYTMKSLLNDLTRAAKYVKNKSLAAKLKEKDKDKKGESGGIGTSATRSAIIGNLLDRGFITEKGKNVVSTDLGQKFYDTLDDIIKYPDMSAIWYEQQKQIESLDDVEVFITNMMKQVVEPEIERLKSVQLQVTQTYPCPICTRPMVRLKSSHGYFWGCTGWNDTANPCKHTMNDKDGVPTEREPKPAQNLSEFDCKKCGKKLILRKGISKAGKPYRFFGCSGFPKCKTNYDEVNGVPKYE</sequence>
<feature type="domain" description="Topo IA-type catalytic" evidence="15">
    <location>
        <begin position="152"/>
        <end position="616"/>
    </location>
</feature>
<dbReference type="EC" id="5.6.2.1" evidence="3"/>
<evidence type="ECO:0000256" key="5">
    <source>
        <dbReference type="ARBA" id="ARBA00022771"/>
    </source>
</evidence>
<keyword evidence="5" id="KW-0479">Metal-binding</keyword>
<reference evidence="16 17" key="1">
    <citation type="submission" date="2018-06" db="EMBL/GenBank/DDBJ databases">
        <authorList>
            <consortium name="Pathogen Informatics"/>
            <person name="Doyle S."/>
        </authorList>
    </citation>
    <scope>NUCLEOTIDE SEQUENCE [LARGE SCALE GENOMIC DNA]</scope>
    <source>
        <strain evidence="16 17">NCTC7911</strain>
    </source>
</reference>
<dbReference type="InterPro" id="IPR003602">
    <property type="entry name" value="Topo_IA_DNA-bd_dom"/>
</dbReference>
<gene>
    <name evidence="16" type="primary">topB_3</name>
    <name evidence="16" type="ORF">NCTC7911_03115</name>
</gene>
<dbReference type="SUPFAM" id="SSF56712">
    <property type="entry name" value="Prokaryotic type I DNA topoisomerase"/>
    <property type="match status" value="1"/>
</dbReference>
<dbReference type="PANTHER" id="PTHR11390:SF21">
    <property type="entry name" value="DNA TOPOISOMERASE 3-ALPHA"/>
    <property type="match status" value="1"/>
</dbReference>
<dbReference type="InterPro" id="IPR006171">
    <property type="entry name" value="TOPRIM_dom"/>
</dbReference>
<evidence type="ECO:0000256" key="1">
    <source>
        <dbReference type="ARBA" id="ARBA00000213"/>
    </source>
</evidence>
<dbReference type="GO" id="GO:0006265">
    <property type="term" value="P:DNA topological change"/>
    <property type="evidence" value="ECO:0007669"/>
    <property type="project" value="InterPro"/>
</dbReference>
<evidence type="ECO:0000256" key="4">
    <source>
        <dbReference type="ARBA" id="ARBA00022737"/>
    </source>
</evidence>
<evidence type="ECO:0000256" key="3">
    <source>
        <dbReference type="ARBA" id="ARBA00012891"/>
    </source>
</evidence>
<dbReference type="SMART" id="SM00436">
    <property type="entry name" value="TOP1Bc"/>
    <property type="match status" value="1"/>
</dbReference>
<organism evidence="16 17">
    <name type="scientific">Moraxella lacunata</name>
    <dbReference type="NCBI Taxonomy" id="477"/>
    <lineage>
        <taxon>Bacteria</taxon>
        <taxon>Pseudomonadati</taxon>
        <taxon>Pseudomonadota</taxon>
        <taxon>Gammaproteobacteria</taxon>
        <taxon>Moraxellales</taxon>
        <taxon>Moraxellaceae</taxon>
        <taxon>Moraxella</taxon>
    </lineage>
</organism>
<dbReference type="Pfam" id="PF01131">
    <property type="entry name" value="Topoisom_bac"/>
    <property type="match status" value="1"/>
</dbReference>
<dbReference type="EMBL" id="UGQC01000005">
    <property type="protein sequence ID" value="STZ74934.1"/>
    <property type="molecule type" value="Genomic_DNA"/>
</dbReference>
<dbReference type="RefSeq" id="WP_115248484.1">
    <property type="nucleotide sequence ID" value="NZ_UGQC01000005.1"/>
</dbReference>
<evidence type="ECO:0000313" key="16">
    <source>
        <dbReference type="EMBL" id="STZ74934.1"/>
    </source>
</evidence>
<dbReference type="PROSITE" id="PS52039">
    <property type="entry name" value="TOPO_IA_2"/>
    <property type="match status" value="1"/>
</dbReference>
<dbReference type="InterPro" id="IPR003601">
    <property type="entry name" value="Topo_IA_2"/>
</dbReference>
<accession>A0A378UC16</accession>
<dbReference type="Gene3D" id="2.70.20.10">
    <property type="entry name" value="Topoisomerase I, domain 3"/>
    <property type="match status" value="1"/>
</dbReference>
<dbReference type="Pfam" id="PF01396">
    <property type="entry name" value="Zn_ribbon_Top1"/>
    <property type="match status" value="2"/>
</dbReference>
<dbReference type="PANTHER" id="PTHR11390">
    <property type="entry name" value="PROKARYOTIC DNA TOPOISOMERASE"/>
    <property type="match status" value="1"/>
</dbReference>
<dbReference type="Gene3D" id="3.30.65.10">
    <property type="entry name" value="Bacterial Topoisomerase I, domain 1"/>
    <property type="match status" value="2"/>
</dbReference>
<dbReference type="SUPFAM" id="SSF57783">
    <property type="entry name" value="Zinc beta-ribbon"/>
    <property type="match status" value="1"/>
</dbReference>
<dbReference type="CDD" id="cd03362">
    <property type="entry name" value="TOPRIM_TopoIA_TopoIII"/>
    <property type="match status" value="1"/>
</dbReference>
<dbReference type="InterPro" id="IPR023405">
    <property type="entry name" value="Topo_IA_core_domain"/>
</dbReference>
<dbReference type="InterPro" id="IPR013497">
    <property type="entry name" value="Topo_IA_cen"/>
</dbReference>
<dbReference type="InterPro" id="IPR034144">
    <property type="entry name" value="TOPRIM_TopoIII"/>
</dbReference>
<dbReference type="InterPro" id="IPR000380">
    <property type="entry name" value="Topo_IA"/>
</dbReference>
<dbReference type="GO" id="GO:0006281">
    <property type="term" value="P:DNA repair"/>
    <property type="evidence" value="ECO:0007669"/>
    <property type="project" value="TreeGrafter"/>
</dbReference>
<proteinExistence type="inferred from homology"/>
<protein>
    <recommendedName>
        <fullName evidence="3">DNA topoisomerase</fullName>
        <ecNumber evidence="3">5.6.2.1</ecNumber>
    </recommendedName>
    <alternativeName>
        <fullName evidence="13">Omega-protein</fullName>
    </alternativeName>
    <alternativeName>
        <fullName evidence="12">Relaxing enzyme</fullName>
    </alternativeName>
    <alternativeName>
        <fullName evidence="10">Swivelase</fullName>
    </alternativeName>
    <alternativeName>
        <fullName evidence="11">Untwisting enzyme</fullName>
    </alternativeName>
</protein>
<keyword evidence="9 16" id="KW-0413">Isomerase</keyword>
<dbReference type="InterPro" id="IPR013826">
    <property type="entry name" value="Topo_IA_cen_sub3"/>
</dbReference>
<feature type="region of interest" description="Disordered" evidence="14">
    <location>
        <begin position="443"/>
        <end position="462"/>
    </location>
</feature>
<evidence type="ECO:0000256" key="10">
    <source>
        <dbReference type="ARBA" id="ARBA00030003"/>
    </source>
</evidence>
<dbReference type="Gene3D" id="1.10.290.10">
    <property type="entry name" value="Topoisomerase I, domain 4"/>
    <property type="match status" value="1"/>
</dbReference>
<dbReference type="AlphaFoldDB" id="A0A378UC16"/>
<keyword evidence="5" id="KW-0863">Zinc-finger</keyword>
<dbReference type="SMART" id="SM00493">
    <property type="entry name" value="TOPRIM"/>
    <property type="match status" value="1"/>
</dbReference>
<keyword evidence="8" id="KW-0238">DNA-binding</keyword>
<evidence type="ECO:0000256" key="12">
    <source>
        <dbReference type="ARBA" id="ARBA00032235"/>
    </source>
</evidence>
<evidence type="ECO:0000259" key="15">
    <source>
        <dbReference type="PROSITE" id="PS52039"/>
    </source>
</evidence>
<dbReference type="InterPro" id="IPR013824">
    <property type="entry name" value="Topo_IA_cen_sub1"/>
</dbReference>
<dbReference type="SMART" id="SM00437">
    <property type="entry name" value="TOP1Ac"/>
    <property type="match status" value="1"/>
</dbReference>
<dbReference type="Pfam" id="PF01751">
    <property type="entry name" value="Toprim"/>
    <property type="match status" value="1"/>
</dbReference>
<keyword evidence="6" id="KW-0862">Zinc</keyword>
<dbReference type="GO" id="GO:0003677">
    <property type="term" value="F:DNA binding"/>
    <property type="evidence" value="ECO:0007669"/>
    <property type="project" value="UniProtKB-KW"/>
</dbReference>
<comment type="similarity">
    <text evidence="2">Belongs to the type IA topoisomerase family.</text>
</comment>
<evidence type="ECO:0000256" key="7">
    <source>
        <dbReference type="ARBA" id="ARBA00023029"/>
    </source>
</evidence>
<dbReference type="InterPro" id="IPR013825">
    <property type="entry name" value="Topo_IA_cen_sub2"/>
</dbReference>
<dbReference type="InterPro" id="IPR013498">
    <property type="entry name" value="Topo_IA_Znf"/>
</dbReference>
<evidence type="ECO:0000256" key="8">
    <source>
        <dbReference type="ARBA" id="ARBA00023125"/>
    </source>
</evidence>
<keyword evidence="4" id="KW-0677">Repeat</keyword>
<evidence type="ECO:0000256" key="11">
    <source>
        <dbReference type="ARBA" id="ARBA00031985"/>
    </source>
</evidence>
<keyword evidence="17" id="KW-1185">Reference proteome</keyword>
<dbReference type="GO" id="GO:0043597">
    <property type="term" value="C:cytoplasmic replication fork"/>
    <property type="evidence" value="ECO:0007669"/>
    <property type="project" value="TreeGrafter"/>
</dbReference>
<dbReference type="GO" id="GO:0008270">
    <property type="term" value="F:zinc ion binding"/>
    <property type="evidence" value="ECO:0007669"/>
    <property type="project" value="UniProtKB-KW"/>
</dbReference>
<evidence type="ECO:0000256" key="6">
    <source>
        <dbReference type="ARBA" id="ARBA00022833"/>
    </source>
</evidence>
<evidence type="ECO:0000256" key="2">
    <source>
        <dbReference type="ARBA" id="ARBA00009446"/>
    </source>
</evidence>
<evidence type="ECO:0000256" key="14">
    <source>
        <dbReference type="SAM" id="MobiDB-lite"/>
    </source>
</evidence>
<dbReference type="GO" id="GO:0003917">
    <property type="term" value="F:DNA topoisomerase type I (single strand cut, ATP-independent) activity"/>
    <property type="evidence" value="ECO:0007669"/>
    <property type="project" value="UniProtKB-EC"/>
</dbReference>
<dbReference type="PRINTS" id="PR00417">
    <property type="entry name" value="PRTPISMRASEI"/>
</dbReference>
<dbReference type="GO" id="GO:0006310">
    <property type="term" value="P:DNA recombination"/>
    <property type="evidence" value="ECO:0007669"/>
    <property type="project" value="TreeGrafter"/>
</dbReference>
<dbReference type="Gene3D" id="1.10.460.10">
    <property type="entry name" value="Topoisomerase I, domain 2"/>
    <property type="match status" value="1"/>
</dbReference>
<comment type="catalytic activity">
    <reaction evidence="1">
        <text>ATP-independent breakage of single-stranded DNA, followed by passage and rejoining.</text>
        <dbReference type="EC" id="5.6.2.1"/>
    </reaction>
</comment>
<evidence type="ECO:0000313" key="17">
    <source>
        <dbReference type="Proteomes" id="UP000254107"/>
    </source>
</evidence>
<evidence type="ECO:0000256" key="13">
    <source>
        <dbReference type="ARBA" id="ARBA00032877"/>
    </source>
</evidence>
<name>A0A378UC16_MORLA</name>
<dbReference type="Proteomes" id="UP000254107">
    <property type="component" value="Unassembled WGS sequence"/>
</dbReference>
<dbReference type="Gene3D" id="3.40.50.140">
    <property type="match status" value="1"/>
</dbReference>